<keyword evidence="1" id="KW-0472">Membrane</keyword>
<evidence type="ECO:0000313" key="2">
    <source>
        <dbReference type="EMBL" id="MDQ7249385.1"/>
    </source>
</evidence>
<dbReference type="RefSeq" id="WP_379957303.1">
    <property type="nucleotide sequence ID" value="NZ_JAUYVI010000005.1"/>
</dbReference>
<feature type="transmembrane region" description="Helical" evidence="1">
    <location>
        <begin position="48"/>
        <end position="70"/>
    </location>
</feature>
<evidence type="ECO:0000256" key="1">
    <source>
        <dbReference type="SAM" id="Phobius"/>
    </source>
</evidence>
<organism evidence="2 3">
    <name type="scientific">Dongia sedimenti</name>
    <dbReference type="NCBI Taxonomy" id="3064282"/>
    <lineage>
        <taxon>Bacteria</taxon>
        <taxon>Pseudomonadati</taxon>
        <taxon>Pseudomonadota</taxon>
        <taxon>Alphaproteobacteria</taxon>
        <taxon>Rhodospirillales</taxon>
        <taxon>Dongiaceae</taxon>
        <taxon>Dongia</taxon>
    </lineage>
</organism>
<keyword evidence="3" id="KW-1185">Reference proteome</keyword>
<sequence length="95" mass="10871">MANDLQSRVDAMFARDKLWAYAFVVVLWATLIFVYGSLMPIIPDTGVHIVILVSGVIVGLFNTISIVAMISHYSHDRKFIYELDIRHLDERHAPR</sequence>
<dbReference type="Proteomes" id="UP001230156">
    <property type="component" value="Unassembled WGS sequence"/>
</dbReference>
<reference evidence="3" key="1">
    <citation type="submission" date="2023-08" db="EMBL/GenBank/DDBJ databases">
        <title>Rhodospirillaceae gen. nov., a novel taxon isolated from the Yangtze River Yuezi River estuary sludge.</title>
        <authorList>
            <person name="Ruan L."/>
        </authorList>
    </citation>
    <scope>NUCLEOTIDE SEQUENCE [LARGE SCALE GENOMIC DNA]</scope>
    <source>
        <strain evidence="3">R-7</strain>
    </source>
</reference>
<accession>A0ABU0YNU5</accession>
<comment type="caution">
    <text evidence="2">The sequence shown here is derived from an EMBL/GenBank/DDBJ whole genome shotgun (WGS) entry which is preliminary data.</text>
</comment>
<feature type="transmembrane region" description="Helical" evidence="1">
    <location>
        <begin position="18"/>
        <end position="42"/>
    </location>
</feature>
<name>A0ABU0YNU5_9PROT</name>
<proteinExistence type="predicted"/>
<protein>
    <recommendedName>
        <fullName evidence="4">DUF485 domain-containing protein</fullName>
    </recommendedName>
</protein>
<evidence type="ECO:0008006" key="4">
    <source>
        <dbReference type="Google" id="ProtNLM"/>
    </source>
</evidence>
<evidence type="ECO:0000313" key="3">
    <source>
        <dbReference type="Proteomes" id="UP001230156"/>
    </source>
</evidence>
<keyword evidence="1" id="KW-1133">Transmembrane helix</keyword>
<dbReference type="EMBL" id="JAUYVI010000005">
    <property type="protein sequence ID" value="MDQ7249385.1"/>
    <property type="molecule type" value="Genomic_DNA"/>
</dbReference>
<keyword evidence="1" id="KW-0812">Transmembrane</keyword>
<gene>
    <name evidence="2" type="ORF">Q8A70_16985</name>
</gene>